<feature type="transmembrane region" description="Helical" evidence="1">
    <location>
        <begin position="235"/>
        <end position="252"/>
    </location>
</feature>
<feature type="transmembrane region" description="Helical" evidence="1">
    <location>
        <begin position="107"/>
        <end position="127"/>
    </location>
</feature>
<feature type="transmembrane region" description="Helical" evidence="1">
    <location>
        <begin position="78"/>
        <end position="95"/>
    </location>
</feature>
<dbReference type="EMBL" id="FUWS01000005">
    <property type="protein sequence ID" value="SKA04738.1"/>
    <property type="molecule type" value="Genomic_DNA"/>
</dbReference>
<evidence type="ECO:0000256" key="1">
    <source>
        <dbReference type="SAM" id="Phobius"/>
    </source>
</evidence>
<proteinExistence type="predicted"/>
<keyword evidence="1" id="KW-1133">Transmembrane helix</keyword>
<feature type="transmembrane region" description="Helical" evidence="1">
    <location>
        <begin position="311"/>
        <end position="328"/>
    </location>
</feature>
<feature type="transmembrane region" description="Helical" evidence="1">
    <location>
        <begin position="459"/>
        <end position="482"/>
    </location>
</feature>
<feature type="transmembrane region" description="Helical" evidence="1">
    <location>
        <begin position="335"/>
        <end position="354"/>
    </location>
</feature>
<keyword evidence="1" id="KW-0812">Transmembrane</keyword>
<feature type="transmembrane region" description="Helical" evidence="1">
    <location>
        <begin position="183"/>
        <end position="203"/>
    </location>
</feature>
<feature type="transmembrane region" description="Helical" evidence="1">
    <location>
        <begin position="525"/>
        <end position="544"/>
    </location>
</feature>
<evidence type="ECO:0000313" key="3">
    <source>
        <dbReference type="Proteomes" id="UP000190637"/>
    </source>
</evidence>
<dbReference type="STRING" id="1122192.SAMN02745673_02308"/>
<dbReference type="GO" id="GO:0016740">
    <property type="term" value="F:transferase activity"/>
    <property type="evidence" value="ECO:0007669"/>
    <property type="project" value="UniProtKB-KW"/>
</dbReference>
<feature type="transmembrane region" description="Helical" evidence="1">
    <location>
        <begin position="47"/>
        <end position="71"/>
    </location>
</feature>
<feature type="transmembrane region" description="Helical" evidence="1">
    <location>
        <begin position="264"/>
        <end position="281"/>
    </location>
</feature>
<keyword evidence="3" id="KW-1185">Reference proteome</keyword>
<feature type="transmembrane region" description="Helical" evidence="1">
    <location>
        <begin position="564"/>
        <end position="586"/>
    </location>
</feature>
<feature type="transmembrane region" description="Helical" evidence="1">
    <location>
        <begin position="288"/>
        <end position="305"/>
    </location>
</feature>
<reference evidence="2 3" key="1">
    <citation type="submission" date="2017-02" db="EMBL/GenBank/DDBJ databases">
        <authorList>
            <person name="Peterson S.W."/>
        </authorList>
    </citation>
    <scope>NUCLEOTIDE SEQUENCE [LARGE SCALE GENOMIC DNA]</scope>
    <source>
        <strain evidence="2 3">DSM 45154</strain>
    </source>
</reference>
<feature type="transmembrane region" description="Helical" evidence="1">
    <location>
        <begin position="366"/>
        <end position="388"/>
    </location>
</feature>
<protein>
    <submittedName>
        <fullName evidence="2">4-amino-4-deoxy-L-arabinose transferase</fullName>
    </submittedName>
</protein>
<accession>A0A1T4QNA7</accession>
<evidence type="ECO:0000313" key="2">
    <source>
        <dbReference type="EMBL" id="SKA04738.1"/>
    </source>
</evidence>
<keyword evidence="2" id="KW-0808">Transferase</keyword>
<keyword evidence="1" id="KW-0472">Membrane</keyword>
<feature type="transmembrane region" description="Helical" evidence="1">
    <location>
        <begin position="494"/>
        <end position="513"/>
    </location>
</feature>
<gene>
    <name evidence="2" type="ORF">SAMN02745673_02308</name>
</gene>
<organism evidence="2 3">
    <name type="scientific">Marinactinospora thermotolerans DSM 45154</name>
    <dbReference type="NCBI Taxonomy" id="1122192"/>
    <lineage>
        <taxon>Bacteria</taxon>
        <taxon>Bacillati</taxon>
        <taxon>Actinomycetota</taxon>
        <taxon>Actinomycetes</taxon>
        <taxon>Streptosporangiales</taxon>
        <taxon>Nocardiopsidaceae</taxon>
        <taxon>Marinactinospora</taxon>
    </lineage>
</organism>
<dbReference type="Proteomes" id="UP000190637">
    <property type="component" value="Unassembled WGS sequence"/>
</dbReference>
<feature type="transmembrane region" description="Helical" evidence="1">
    <location>
        <begin position="400"/>
        <end position="418"/>
    </location>
</feature>
<name>A0A1T4QNA7_9ACTN</name>
<sequence length="712" mass="75763">MLLAGPRRGTGERPANVTGRTRLTPLHVAHTRRAGIVTPMGTTPGRVLARVTAVPVLALSAWLIVAFPLLLVGTFTPLAGVLLGVPAVLAAVLFVPRLLPDIEDAPWWPVVAVLVVSVAFAVVQLAYHSEQLVIRRDPASYAQFTIWIAQHGSLPIPQHEELIAGDDPALSYDSLAYYEVGDVIWPQFLAGTPLLLSIGYWIAGVEGMVLVPPILGALGILSFAGLAARLIGARWAPLAALVLAISLPQQWVSRSTYSEPAAQILLIGALLLAVDALAWRVPARGRPGAPHALAFAAGLAFGLGLVVRIDALRDILPVVGFLGLLLVARRGQAVPMLVGLLLGLGYGFTAGYGLSRPYLDYLSDSLHPLLALGAGVVALTAAATAILWRHGIPRTDRPAWLPTAVAAVSVLIMAGFALRPLIRVEYGHGDAATGYYIGQVQQIEGLPIDPDRTYEEMSLYWVGWYVGLGAVAMATAGVALLLNRILRRRAGAWVLPLMVLSWSVVTTLLRPAITPDHPWAARRLVVLVIPAFVLFAVWFAAWAVRRLRGASPAGGTTSWYTAPVAALGVFALLVPTTITAAGVMGYRTDVGSIQAARDLCEDIPDDGSVIVVDGGTMSNFGQLIRGMCGVPTAHLEQPTPAEVERVTAEVRERERVPVLAGGEAEQVVPYLPPGVPATQPFNVNTEQDMSTLMRPPDGAWRFVGNVWLAVLP</sequence>
<dbReference type="AlphaFoldDB" id="A0A1T4QNA7"/>
<feature type="transmembrane region" description="Helical" evidence="1">
    <location>
        <begin position="209"/>
        <end position="228"/>
    </location>
</feature>